<proteinExistence type="predicted"/>
<accession>A0A6C0BKJ7</accession>
<reference evidence="1" key="1">
    <citation type="journal article" date="2020" name="Nature">
        <title>Giant virus diversity and host interactions through global metagenomics.</title>
        <authorList>
            <person name="Schulz F."/>
            <person name="Roux S."/>
            <person name="Paez-Espino D."/>
            <person name="Jungbluth S."/>
            <person name="Walsh D.A."/>
            <person name="Denef V.J."/>
            <person name="McMahon K.D."/>
            <person name="Konstantinidis K.T."/>
            <person name="Eloe-Fadrosh E.A."/>
            <person name="Kyrpides N.C."/>
            <person name="Woyke T."/>
        </authorList>
    </citation>
    <scope>NUCLEOTIDE SEQUENCE</scope>
    <source>
        <strain evidence="1">GVMAG-M-3300017651-5</strain>
    </source>
</reference>
<dbReference type="AlphaFoldDB" id="A0A6C0BKJ7"/>
<protein>
    <submittedName>
        <fullName evidence="1">Uncharacterized protein</fullName>
    </submittedName>
</protein>
<name>A0A6C0BKJ7_9ZZZZ</name>
<evidence type="ECO:0000313" key="1">
    <source>
        <dbReference type="EMBL" id="QHS92897.1"/>
    </source>
</evidence>
<dbReference type="EMBL" id="MN739193">
    <property type="protein sequence ID" value="QHS92897.1"/>
    <property type="molecule type" value="Genomic_DNA"/>
</dbReference>
<organism evidence="1">
    <name type="scientific">viral metagenome</name>
    <dbReference type="NCBI Taxonomy" id="1070528"/>
    <lineage>
        <taxon>unclassified sequences</taxon>
        <taxon>metagenomes</taxon>
        <taxon>organismal metagenomes</taxon>
    </lineage>
</organism>
<sequence>MYTSNSVVGCCDQFIVLRSISCDLLFLPNITDTNMITSITNLTNTYPSSTHILHRYALFSQSRTLHHMLDWTSS</sequence>